<keyword evidence="1" id="KW-0732">Signal</keyword>
<evidence type="ECO:0000313" key="3">
    <source>
        <dbReference type="EMBL" id="EDM27302.1"/>
    </source>
</evidence>
<dbReference type="GO" id="GO:0016787">
    <property type="term" value="F:hydrolase activity"/>
    <property type="evidence" value="ECO:0007669"/>
    <property type="project" value="UniProtKB-KW"/>
</dbReference>
<keyword evidence="4" id="KW-1185">Reference proteome</keyword>
<organism evidence="3 4">
    <name type="scientific">Lentisphaera araneosa HTCC2155</name>
    <dbReference type="NCBI Taxonomy" id="313628"/>
    <lineage>
        <taxon>Bacteria</taxon>
        <taxon>Pseudomonadati</taxon>
        <taxon>Lentisphaerota</taxon>
        <taxon>Lentisphaeria</taxon>
        <taxon>Lentisphaerales</taxon>
        <taxon>Lentisphaeraceae</taxon>
        <taxon>Lentisphaera</taxon>
    </lineage>
</organism>
<dbReference type="RefSeq" id="WP_007278911.1">
    <property type="nucleotide sequence ID" value="NZ_ABCK01000010.1"/>
</dbReference>
<dbReference type="EMBL" id="ABCK01000010">
    <property type="protein sequence ID" value="EDM27302.1"/>
    <property type="molecule type" value="Genomic_DNA"/>
</dbReference>
<feature type="chain" id="PRO_5002694526" evidence="1">
    <location>
        <begin position="23"/>
        <end position="209"/>
    </location>
</feature>
<keyword evidence="3" id="KW-0378">Hydrolase</keyword>
<comment type="caution">
    <text evidence="3">The sequence shown here is derived from an EMBL/GenBank/DDBJ whole genome shotgun (WGS) entry which is preliminary data.</text>
</comment>
<evidence type="ECO:0000313" key="4">
    <source>
        <dbReference type="Proteomes" id="UP000004947"/>
    </source>
</evidence>
<sequence length="209" mass="23552">MKKLLKIQFLLALSFLSLSSFGKNEAINLLSADELEMNSKWVLKDGLLYPSEKPGYIVWTKKSFSNFELTVEFKTSEECNSGIFFRTNINNPVQEGFEIQVASPGLYNGKHVVGSLYDAKEPSEIAVKPDGEWNTMVLTCKGPKIKVVLNGVEVQNLNINDWNTANKNPDGTKNKFKTALKDLPHNGRIGVQYHGQPVWYRKLSIIELN</sequence>
<accession>A6DM04</accession>
<feature type="signal peptide" evidence="1">
    <location>
        <begin position="1"/>
        <end position="22"/>
    </location>
</feature>
<dbReference type="Pfam" id="PF06439">
    <property type="entry name" value="3keto-disac_hyd"/>
    <property type="match status" value="1"/>
</dbReference>
<evidence type="ECO:0000259" key="2">
    <source>
        <dbReference type="Pfam" id="PF06439"/>
    </source>
</evidence>
<dbReference type="InterPro" id="IPR010496">
    <property type="entry name" value="AL/BT2_dom"/>
</dbReference>
<proteinExistence type="predicted"/>
<name>A6DM04_9BACT</name>
<dbReference type="AlphaFoldDB" id="A6DM04"/>
<dbReference type="Gene3D" id="2.60.120.560">
    <property type="entry name" value="Exo-inulinase, domain 1"/>
    <property type="match status" value="1"/>
</dbReference>
<feature type="domain" description="3-keto-alpha-glucoside-1,2-lyase/3-keto-2-hydroxy-glucal hydratase" evidence="2">
    <location>
        <begin position="38"/>
        <end position="205"/>
    </location>
</feature>
<dbReference type="STRING" id="313628.LNTAR_21350"/>
<dbReference type="Proteomes" id="UP000004947">
    <property type="component" value="Unassembled WGS sequence"/>
</dbReference>
<gene>
    <name evidence="3" type="ORF">LNTAR_21350</name>
</gene>
<reference evidence="3 4" key="1">
    <citation type="journal article" date="2010" name="J. Bacteriol.">
        <title>Genome sequence of Lentisphaera araneosa HTCC2155T, the type species of the order Lentisphaerales in the phylum Lentisphaerae.</title>
        <authorList>
            <person name="Thrash J.C."/>
            <person name="Cho J.C."/>
            <person name="Vergin K.L."/>
            <person name="Morris R.M."/>
            <person name="Giovannoni S.J."/>
        </authorList>
    </citation>
    <scope>NUCLEOTIDE SEQUENCE [LARGE SCALE GENOMIC DNA]</scope>
    <source>
        <strain evidence="3 4">HTCC2155</strain>
    </source>
</reference>
<protein>
    <submittedName>
        <fullName evidence="3">Probable secreted glycosyl hydrolase</fullName>
    </submittedName>
</protein>
<dbReference type="OrthoDB" id="53343at2"/>
<evidence type="ECO:0000256" key="1">
    <source>
        <dbReference type="SAM" id="SignalP"/>
    </source>
</evidence>
<dbReference type="eggNOG" id="COG1413">
    <property type="taxonomic scope" value="Bacteria"/>
</dbReference>